<keyword evidence="3" id="KW-1003">Cell membrane</keyword>
<keyword evidence="9" id="KW-0967">Endosome</keyword>
<dbReference type="GO" id="GO:0005537">
    <property type="term" value="F:D-mannose binding"/>
    <property type="evidence" value="ECO:0007669"/>
    <property type="project" value="UniProtKB-ARBA"/>
</dbReference>
<evidence type="ECO:0000256" key="2">
    <source>
        <dbReference type="ARBA" id="ARBA00004530"/>
    </source>
</evidence>
<dbReference type="PROSITE" id="PS51092">
    <property type="entry name" value="FN2_2"/>
    <property type="match status" value="1"/>
</dbReference>
<feature type="disulfide bond" evidence="17">
    <location>
        <begin position="181"/>
        <end position="208"/>
    </location>
</feature>
<dbReference type="PROSITE" id="PS00615">
    <property type="entry name" value="C_TYPE_LECTIN_1"/>
    <property type="match status" value="5"/>
</dbReference>
<keyword evidence="23" id="KW-1185">Reference proteome</keyword>
<evidence type="ECO:0000256" key="18">
    <source>
        <dbReference type="SAM" id="Phobius"/>
    </source>
</evidence>
<evidence type="ECO:0000256" key="15">
    <source>
        <dbReference type="ARBA" id="ARBA00023180"/>
    </source>
</evidence>
<dbReference type="CDD" id="cd23407">
    <property type="entry name" value="beta-trefoil_Ricin_MRC1"/>
    <property type="match status" value="1"/>
</dbReference>
<keyword evidence="14" id="KW-0675">Receptor</keyword>
<feature type="domain" description="C-type lectin" evidence="20">
    <location>
        <begin position="368"/>
        <end position="484"/>
    </location>
</feature>
<dbReference type="FunFam" id="3.10.100.10:FF:000027">
    <property type="entry name" value="Mannose receptor, C type 1"/>
    <property type="match status" value="1"/>
</dbReference>
<evidence type="ECO:0000259" key="21">
    <source>
        <dbReference type="PROSITE" id="PS51092"/>
    </source>
</evidence>
<evidence type="ECO:0000256" key="8">
    <source>
        <dbReference type="ARBA" id="ARBA00022737"/>
    </source>
</evidence>
<dbReference type="FunFam" id="3.10.100.10:FF:000023">
    <property type="entry name" value="Macrophage mannose receptor 1"/>
    <property type="match status" value="1"/>
</dbReference>
<reference evidence="22 23" key="1">
    <citation type="submission" date="2019-09" db="EMBL/GenBank/DDBJ databases">
        <title>Bird 10,000 Genomes (B10K) Project - Family phase.</title>
        <authorList>
            <person name="Zhang G."/>
        </authorList>
    </citation>
    <scope>NUCLEOTIDE SEQUENCE [LARGE SCALE GENOMIC DNA]</scope>
    <source>
        <strain evidence="22">B10K-DU-002-11</strain>
        <tissue evidence="22">Muscle</tissue>
    </source>
</reference>
<feature type="non-terminal residue" evidence="22">
    <location>
        <position position="1446"/>
    </location>
</feature>
<dbReference type="GO" id="GO:0010008">
    <property type="term" value="C:endosome membrane"/>
    <property type="evidence" value="ECO:0007669"/>
    <property type="project" value="UniProtKB-SubCell"/>
</dbReference>
<dbReference type="InterPro" id="IPR016186">
    <property type="entry name" value="C-type_lectin-like/link_sf"/>
</dbReference>
<feature type="domain" description="C-type lectin" evidence="20">
    <location>
        <begin position="803"/>
        <end position="919"/>
    </location>
</feature>
<dbReference type="SUPFAM" id="SSF50370">
    <property type="entry name" value="Ricin B-like lectins"/>
    <property type="match status" value="1"/>
</dbReference>
<evidence type="ECO:0000313" key="22">
    <source>
        <dbReference type="EMBL" id="NXO51028.1"/>
    </source>
</evidence>
<feature type="domain" description="C-type lectin" evidence="20">
    <location>
        <begin position="653"/>
        <end position="774"/>
    </location>
</feature>
<feature type="non-terminal residue" evidence="22">
    <location>
        <position position="1"/>
    </location>
</feature>
<evidence type="ECO:0000256" key="3">
    <source>
        <dbReference type="ARBA" id="ARBA00022475"/>
    </source>
</evidence>
<evidence type="ECO:0000256" key="4">
    <source>
        <dbReference type="ARBA" id="ARBA00022583"/>
    </source>
</evidence>
<comment type="subcellular location">
    <subcellularLocation>
        <location evidence="1">Cell membrane</location>
        <topology evidence="1">Single-pass type I membrane protein</topology>
    </subcellularLocation>
    <subcellularLocation>
        <location evidence="2">Endosome membrane</location>
        <topology evidence="2">Single-pass type I membrane protein</topology>
    </subcellularLocation>
</comment>
<dbReference type="Proteomes" id="UP000567570">
    <property type="component" value="Unassembled WGS sequence"/>
</dbReference>
<dbReference type="SMART" id="SM00458">
    <property type="entry name" value="RICIN"/>
    <property type="match status" value="1"/>
</dbReference>
<evidence type="ECO:0000256" key="12">
    <source>
        <dbReference type="ARBA" id="ARBA00023136"/>
    </source>
</evidence>
<feature type="signal peptide" evidence="19">
    <location>
        <begin position="1"/>
        <end position="18"/>
    </location>
</feature>
<comment type="caution">
    <text evidence="22">The sequence shown here is derived from an EMBL/GenBank/DDBJ whole genome shotgun (WGS) entry which is preliminary data.</text>
</comment>
<sequence length="1446" mass="164944">MAVYLLLIFLFSFRTSLQMSDSGIFSIYNEDSKLCAQAQNSSSVITTACDEHNEFQKFRWVSATQLLSVALKLCLGVLTKDDEAAITLESCNRMNELQWWECRNEMLATHSKDLFFNYGKGKGKKIRLSKLSGEGSRWKIHGTTESVCSQRYEDTYTLGGNAFGAPCVFPFKLNGKWYAECIPRHDNPGSLWCATSSDFDKDQLFGNCPLKDTIHSDLWKTNPVTGTHYQINSESLLTWHQARKSCQQQNAELLSVTDLREEMYLLGLTSDLGVNAKLWTGLFSALDSGWQWMGGSPFRYLNWAPGNPSVESGKICGTFQGRNGKWENHVCDRKLGYICQKRNSSLDSSIIASGDLKPFKCPREWVAYAGHCYRIYRTPKIWKEAQSSCRKEDGELASIHNIEEYSFTVSQLGYKPDDELWIGLNDFRVEMYFEWSDGTPVTYTKWHHGEPTPTRNKADCIVMKGEDGSWADTACEMKLGYLCKRKPLAEESGEAEITYPGCQKGWMKHGFYCYSVGQLPATFSEAKRICEENEGYLATVRDRYEQAFLTSVIGFNPAKYFWIGLSDMEEQGTFRWATGDAVTFTHWNAGMPGREPGCVAMITGTSAGLWDILNCEETNMFLCKQLVEGVTPPPPPTTPPLTSCLDGWQSVPQSSFCFKIFQGEREKMRTWFDARDFCRAIGGDLACIHSEEEQNLIAGLKRDYLHLSYWMGLSALDSDSGFIWSDGSPVNFEKWAHGEPNNYDGNEKCGVFNGYNNMNWNDLFCEHMQDYVCQIKKGASLKPEPTSTFNYEYIVSEDDWIIYNHKEYYFSKEPMPMEKARDFCKKNGGDLVVIESETEKKFLWKYIFYKDWGNNFYIGLSVSLDKTFRWMDGTPVNYVAWAPNEPNFANNDENCVVMYTQTGTWNDLNCGRVELFICERLNTTVRPTVAPTSPPPKGGCPEDWLLFDNKCFKEFGLNENDTLTWHAARNNCIDFGGNLATISKKETQAFLMSLLKNAAADAWIGLNDINQEHVYLWTDGSPVYYTNWAKGSRSYYSKDDCVFMLKNPIEQAGKWKDEECKTSKSYICQKNSDPKLQNFQPVVPMFGFNNYGDDRYAVINYNMSWEEAQQNCRDQSAELASVLDPYAESYLLLQILKHGEPVWIGLNSNTTRGHYMWSDRRRSRYHNWASGEPNKNTACVYLDLDGFWKTAPCNETFSSLCKQSNELIPSEPPQLPGKCPEPKRGRSWIPFRGHCYYVHTTSEESWPDASMTCIQMGASLVSIEDSAEMDFLLLYLSPLASDFRKFWIGLFKNIDGEWIWTDRSAVEFVNWEKGEPTVIFDEHCVDMDVSSGTWRNYYCSVDQNFICKIPKIIEVDPTHDSPVNKASRNEAAASSTNSLGGMIVILIFLLLTGIGLTFYFFYKKRRDQRTITASFDSAIYRGDADPGTHESNCLVTNIEQNEQATV</sequence>
<dbReference type="SUPFAM" id="SSF56436">
    <property type="entry name" value="C-type lectin-like"/>
    <property type="match status" value="8"/>
</dbReference>
<dbReference type="InterPro" id="IPR016187">
    <property type="entry name" value="CTDL_fold"/>
</dbReference>
<evidence type="ECO:0000256" key="16">
    <source>
        <dbReference type="ARBA" id="ARBA00071860"/>
    </source>
</evidence>
<dbReference type="PROSITE" id="PS50231">
    <property type="entry name" value="RICIN_B_LECTIN"/>
    <property type="match status" value="1"/>
</dbReference>
<keyword evidence="5 18" id="KW-0812">Transmembrane</keyword>
<dbReference type="GO" id="GO:0006897">
    <property type="term" value="P:endocytosis"/>
    <property type="evidence" value="ECO:0007669"/>
    <property type="project" value="UniProtKB-KW"/>
</dbReference>
<feature type="chain" id="PRO_5029616351" description="Macrophage mannose receptor 1" evidence="19">
    <location>
        <begin position="19"/>
        <end position="1446"/>
    </location>
</feature>
<keyword evidence="8" id="KW-0677">Repeat</keyword>
<dbReference type="InterPro" id="IPR050111">
    <property type="entry name" value="C-type_lectin/snaclec_domain"/>
</dbReference>
<dbReference type="Gene3D" id="3.10.100.10">
    <property type="entry name" value="Mannose-Binding Protein A, subunit A"/>
    <property type="match status" value="8"/>
</dbReference>
<dbReference type="Pfam" id="PF00059">
    <property type="entry name" value="Lectin_C"/>
    <property type="match status" value="8"/>
</dbReference>
<dbReference type="FunFam" id="3.10.100.10:FF:000022">
    <property type="entry name" value="Mannose receptor C-type 1"/>
    <property type="match status" value="1"/>
</dbReference>
<dbReference type="GO" id="GO:0031012">
    <property type="term" value="C:extracellular matrix"/>
    <property type="evidence" value="ECO:0007669"/>
    <property type="project" value="UniProtKB-ARBA"/>
</dbReference>
<dbReference type="Gene3D" id="2.80.10.50">
    <property type="match status" value="1"/>
</dbReference>
<dbReference type="FunFam" id="3.10.100.10:FF:000014">
    <property type="entry name" value="Macrophage mannose receptor 1"/>
    <property type="match status" value="1"/>
</dbReference>
<evidence type="ECO:0000256" key="17">
    <source>
        <dbReference type="PROSITE-ProRule" id="PRU00479"/>
    </source>
</evidence>
<keyword evidence="4" id="KW-0254">Endocytosis</keyword>
<gene>
    <name evidence="22" type="primary">Mrc1_0</name>
    <name evidence="22" type="ORF">ARAGUA_R00119</name>
</gene>
<dbReference type="SMART" id="SM00034">
    <property type="entry name" value="CLECT"/>
    <property type="match status" value="8"/>
</dbReference>
<evidence type="ECO:0000256" key="14">
    <source>
        <dbReference type="ARBA" id="ARBA00023170"/>
    </source>
</evidence>
<dbReference type="FunFam" id="3.10.100.10:FF:000031">
    <property type="entry name" value="macrophage mannose receptor 1"/>
    <property type="match status" value="1"/>
</dbReference>
<feature type="domain" description="C-type lectin" evidence="20">
    <location>
        <begin position="1091"/>
        <end position="1202"/>
    </location>
</feature>
<dbReference type="PANTHER" id="PTHR22803">
    <property type="entry name" value="MANNOSE, PHOSPHOLIPASE, LECTIN RECEPTOR RELATED"/>
    <property type="match status" value="1"/>
</dbReference>
<dbReference type="FunFam" id="3.10.100.10:FF:000030">
    <property type="entry name" value="Mannose receptor C-type 1"/>
    <property type="match status" value="1"/>
</dbReference>
<evidence type="ECO:0000313" key="23">
    <source>
        <dbReference type="Proteomes" id="UP000567570"/>
    </source>
</evidence>
<keyword evidence="12 18" id="KW-0472">Membrane</keyword>
<feature type="domain" description="Fibronectin type-II" evidence="21">
    <location>
        <begin position="162"/>
        <end position="210"/>
    </location>
</feature>
<dbReference type="InterPro" id="IPR036943">
    <property type="entry name" value="FN_type2_sf"/>
</dbReference>
<dbReference type="Pfam" id="PF00040">
    <property type="entry name" value="fn2"/>
    <property type="match status" value="1"/>
</dbReference>
<evidence type="ECO:0000256" key="5">
    <source>
        <dbReference type="ARBA" id="ARBA00022692"/>
    </source>
</evidence>
<dbReference type="CDD" id="cd00037">
    <property type="entry name" value="CLECT"/>
    <property type="match status" value="8"/>
</dbReference>
<accession>A0A7L1SXR5</accession>
<evidence type="ECO:0000256" key="6">
    <source>
        <dbReference type="ARBA" id="ARBA00022729"/>
    </source>
</evidence>
<feature type="domain" description="C-type lectin" evidence="20">
    <location>
        <begin position="509"/>
        <end position="624"/>
    </location>
</feature>
<dbReference type="Gene3D" id="2.10.10.10">
    <property type="entry name" value="Fibronectin, type II, collagen-binding"/>
    <property type="match status" value="1"/>
</dbReference>
<feature type="transmembrane region" description="Helical" evidence="18">
    <location>
        <begin position="1379"/>
        <end position="1402"/>
    </location>
</feature>
<dbReference type="Pfam" id="PF24562">
    <property type="entry name" value="CysR_MRC2_N"/>
    <property type="match status" value="1"/>
</dbReference>
<dbReference type="FunFam" id="2.10.10.10:FF:000001">
    <property type="entry name" value="Fibronectin 1a isoform 1"/>
    <property type="match status" value="1"/>
</dbReference>
<keyword evidence="10" id="KW-0106">Calcium</keyword>
<dbReference type="InterPro" id="IPR000562">
    <property type="entry name" value="FN_type2_dom"/>
</dbReference>
<dbReference type="InterPro" id="IPR000772">
    <property type="entry name" value="Ricin_B_lectin"/>
</dbReference>
<evidence type="ECO:0000256" key="9">
    <source>
        <dbReference type="ARBA" id="ARBA00022753"/>
    </source>
</evidence>
<dbReference type="InterPro" id="IPR018378">
    <property type="entry name" value="C-type_lectin_CS"/>
</dbReference>
<keyword evidence="13 17" id="KW-1015">Disulfide bond</keyword>
<keyword evidence="6 19" id="KW-0732">Signal</keyword>
<feature type="disulfide bond" evidence="17">
    <location>
        <begin position="167"/>
        <end position="193"/>
    </location>
</feature>
<keyword evidence="11 18" id="KW-1133">Transmembrane helix</keyword>
<evidence type="ECO:0000259" key="20">
    <source>
        <dbReference type="PROSITE" id="PS50041"/>
    </source>
</evidence>
<dbReference type="SMART" id="SM00059">
    <property type="entry name" value="FN2"/>
    <property type="match status" value="1"/>
</dbReference>
<dbReference type="EMBL" id="VXBL01002748">
    <property type="protein sequence ID" value="NXO51028.1"/>
    <property type="molecule type" value="Genomic_DNA"/>
</dbReference>
<keyword evidence="7" id="KW-0430">Lectin</keyword>
<evidence type="ECO:0000256" key="10">
    <source>
        <dbReference type="ARBA" id="ARBA00022837"/>
    </source>
</evidence>
<evidence type="ECO:0000256" key="11">
    <source>
        <dbReference type="ARBA" id="ARBA00022989"/>
    </source>
</evidence>
<feature type="domain" description="C-type lectin" evidence="20">
    <location>
        <begin position="224"/>
        <end position="340"/>
    </location>
</feature>
<organism evidence="22 23">
    <name type="scientific">Aramus guarauna</name>
    <name type="common">Limpkin</name>
    <name type="synonym">Scolopax guarauna</name>
    <dbReference type="NCBI Taxonomy" id="54356"/>
    <lineage>
        <taxon>Eukaryota</taxon>
        <taxon>Metazoa</taxon>
        <taxon>Chordata</taxon>
        <taxon>Craniata</taxon>
        <taxon>Vertebrata</taxon>
        <taxon>Euteleostomi</taxon>
        <taxon>Archelosauria</taxon>
        <taxon>Archosauria</taxon>
        <taxon>Dinosauria</taxon>
        <taxon>Saurischia</taxon>
        <taxon>Theropoda</taxon>
        <taxon>Coelurosauria</taxon>
        <taxon>Aves</taxon>
        <taxon>Neognathae</taxon>
        <taxon>Neoaves</taxon>
        <taxon>Gruiformes</taxon>
        <taxon>Aramidae</taxon>
        <taxon>Aramus</taxon>
    </lineage>
</organism>
<dbReference type="FunFam" id="3.10.100.10:FF:000016">
    <property type="entry name" value="macrophage mannose receptor 1"/>
    <property type="match status" value="1"/>
</dbReference>
<proteinExistence type="predicted"/>
<feature type="domain" description="C-type lectin" evidence="20">
    <location>
        <begin position="1231"/>
        <end position="1348"/>
    </location>
</feature>
<evidence type="ECO:0000256" key="13">
    <source>
        <dbReference type="ARBA" id="ARBA00023157"/>
    </source>
</evidence>
<protein>
    <recommendedName>
        <fullName evidence="16">Macrophage mannose receptor 1</fullName>
    </recommendedName>
</protein>
<keyword evidence="15" id="KW-0325">Glycoprotein</keyword>
<dbReference type="InterPro" id="IPR035992">
    <property type="entry name" value="Ricin_B-like_lectins"/>
</dbReference>
<evidence type="ECO:0000256" key="19">
    <source>
        <dbReference type="SAM" id="SignalP"/>
    </source>
</evidence>
<evidence type="ECO:0000256" key="7">
    <source>
        <dbReference type="ARBA" id="ARBA00022734"/>
    </source>
</evidence>
<dbReference type="PROSITE" id="PS50041">
    <property type="entry name" value="C_TYPE_LECTIN_2"/>
    <property type="match status" value="8"/>
</dbReference>
<dbReference type="CDD" id="cd00062">
    <property type="entry name" value="FN2"/>
    <property type="match status" value="1"/>
</dbReference>
<name>A0A7L1SXR5_ARAGA</name>
<dbReference type="GO" id="GO:0005886">
    <property type="term" value="C:plasma membrane"/>
    <property type="evidence" value="ECO:0007669"/>
    <property type="project" value="UniProtKB-SubCell"/>
</dbReference>
<dbReference type="FunFam" id="3.10.100.10:FF:000025">
    <property type="entry name" value="Mannose receptor C-type 1"/>
    <property type="match status" value="1"/>
</dbReference>
<feature type="domain" description="C-type lectin" evidence="20">
    <location>
        <begin position="947"/>
        <end position="1069"/>
    </location>
</feature>
<evidence type="ECO:0000256" key="1">
    <source>
        <dbReference type="ARBA" id="ARBA00004251"/>
    </source>
</evidence>
<dbReference type="InterPro" id="IPR001304">
    <property type="entry name" value="C-type_lectin-like"/>
</dbReference>
<dbReference type="FunFam" id="2.80.10.50:FF:000032">
    <property type="entry name" value="macrophage mannose receptor 1"/>
    <property type="match status" value="1"/>
</dbReference>